<proteinExistence type="predicted"/>
<name>A0ABP1GWR5_9EUKA</name>
<dbReference type="EMBL" id="CAXDID020000011">
    <property type="protein sequence ID" value="CAL5979496.1"/>
    <property type="molecule type" value="Genomic_DNA"/>
</dbReference>
<evidence type="ECO:0000313" key="2">
    <source>
        <dbReference type="Proteomes" id="UP001642409"/>
    </source>
</evidence>
<organism evidence="1 2">
    <name type="scientific">Hexamita inflata</name>
    <dbReference type="NCBI Taxonomy" id="28002"/>
    <lineage>
        <taxon>Eukaryota</taxon>
        <taxon>Metamonada</taxon>
        <taxon>Diplomonadida</taxon>
        <taxon>Hexamitidae</taxon>
        <taxon>Hexamitinae</taxon>
        <taxon>Hexamita</taxon>
    </lineage>
</organism>
<accession>A0ABP1GWR5</accession>
<protein>
    <submittedName>
        <fullName evidence="1">Hypothetical_protein</fullName>
    </submittedName>
</protein>
<dbReference type="Proteomes" id="UP001642409">
    <property type="component" value="Unassembled WGS sequence"/>
</dbReference>
<keyword evidence="2" id="KW-1185">Reference proteome</keyword>
<sequence length="129" mass="15097">MKTAKSISATPHTDQNELVGIEKHFHDVLDVFVLTNQYIAIQKQTQILIIDYKCEIIKQMPNTNQITNQLLKIQRINETHVADERWEILTVDKWIDNIYVQSQQSQHVLVTCLKYCLFLVSTVKILIEM</sequence>
<comment type="caution">
    <text evidence="1">The sequence shown here is derived from an EMBL/GenBank/DDBJ whole genome shotgun (WGS) entry which is preliminary data.</text>
</comment>
<gene>
    <name evidence="1" type="ORF">HINF_LOCUS5643</name>
</gene>
<evidence type="ECO:0000313" key="1">
    <source>
        <dbReference type="EMBL" id="CAL5979496.1"/>
    </source>
</evidence>
<reference evidence="1 2" key="1">
    <citation type="submission" date="2024-07" db="EMBL/GenBank/DDBJ databases">
        <authorList>
            <person name="Akdeniz Z."/>
        </authorList>
    </citation>
    <scope>NUCLEOTIDE SEQUENCE [LARGE SCALE GENOMIC DNA]</scope>
</reference>